<keyword evidence="3" id="KW-0732">Signal</keyword>
<dbReference type="RefSeq" id="WP_236284306.1">
    <property type="nucleotide sequence ID" value="NZ_CAKMMW010000001.1"/>
</dbReference>
<protein>
    <submittedName>
        <fullName evidence="10">Alpha-1,3-galactosidase A</fullName>
        <ecNumber evidence="10">3.2.1.-</ecNumber>
    </submittedName>
</protein>
<dbReference type="Pfam" id="PF13229">
    <property type="entry name" value="Beta_helix"/>
    <property type="match status" value="1"/>
</dbReference>
<reference evidence="10" key="1">
    <citation type="submission" date="2022-01" db="EMBL/GenBank/DDBJ databases">
        <authorList>
            <person name="Criscuolo A."/>
        </authorList>
    </citation>
    <scope>NUCLEOTIDE SEQUENCE</scope>
    <source>
        <strain evidence="10">CIP111891</strain>
    </source>
</reference>
<dbReference type="SUPFAM" id="SSF51126">
    <property type="entry name" value="Pectin lyase-like"/>
    <property type="match status" value="1"/>
</dbReference>
<evidence type="ECO:0000256" key="6">
    <source>
        <dbReference type="ARBA" id="ARBA00023295"/>
    </source>
</evidence>
<evidence type="ECO:0000259" key="9">
    <source>
        <dbReference type="Pfam" id="PF23764"/>
    </source>
</evidence>
<dbReference type="EC" id="3.2.1.-" evidence="10"/>
<sequence>MEKARDTITFRISDFGIQPNTSEDACEAMRRILRAAAEVDEHVVIQFEGGSYNFYHTHASKEVYFVSNTASELENPDNTKSIGIHLKQMSNITIDGGGALLIFHGKMTPIIIDGCQNIEIKHVSVDFERPTMSEMRVEAIHDTSMDCAIHQDSWYCIEREKLVWIGEGWRYSSGPSQEFDPDSNRTWRTWNPASEAIRVEELEPFKVRFHYKKPPETTLGHIFQMRDGIRDQTGTFIVQSKNIVFDQVNFGYMHGLGVVAQFSENITLQQITCEPRRGTGRTAAAFADFVHVSGCKGKVGIYNSKFSGSHDDVINVHGTHLKIMEMVGDKACVVRFMHHQTYGFDAFYPGDHVDFIHRSTLTAIGSCTIQKAKQVNSREIWLEFTERIPDDVCLGDVIENVSWNPQVEVIGNDFSSVPTRGILVSTRQKVVIQKNTFDGMQMSGILIADDGESWFESGMVRDVTISHNNFIKCGDPVISVMPENEEAHYKDPVHRNITIEHNFFYLDGTGLVDAKSTQGLVIRGNVVAGTSHAGKPLMILEACSDVLIEDNNFPTENHRMHITNMPVEAVTMDPLRPLILETATNE</sequence>
<keyword evidence="4" id="KW-0677">Repeat</keyword>
<evidence type="ECO:0000256" key="1">
    <source>
        <dbReference type="ARBA" id="ARBA00001255"/>
    </source>
</evidence>
<dbReference type="InterPro" id="IPR011050">
    <property type="entry name" value="Pectin_lyase_fold/virulence"/>
</dbReference>
<dbReference type="InterPro" id="IPR012334">
    <property type="entry name" value="Pectin_lyas_fold"/>
</dbReference>
<feature type="domain" description="Right handed beta helix" evidence="7">
    <location>
        <begin position="421"/>
        <end position="553"/>
    </location>
</feature>
<dbReference type="Gene3D" id="2.160.20.10">
    <property type="entry name" value="Single-stranded right-handed beta-helix, Pectin lyase-like"/>
    <property type="match status" value="2"/>
</dbReference>
<keyword evidence="5 10" id="KW-0378">Hydrolase</keyword>
<feature type="domain" description="GLAA-B beta-barrel" evidence="9">
    <location>
        <begin position="334"/>
        <end position="398"/>
    </location>
</feature>
<keyword evidence="11" id="KW-1185">Reference proteome</keyword>
<evidence type="ECO:0000313" key="11">
    <source>
        <dbReference type="Proteomes" id="UP000838821"/>
    </source>
</evidence>
<evidence type="ECO:0000259" key="7">
    <source>
        <dbReference type="Pfam" id="PF13229"/>
    </source>
</evidence>
<dbReference type="Proteomes" id="UP000838821">
    <property type="component" value="Unassembled WGS sequence"/>
</dbReference>
<gene>
    <name evidence="10" type="primary">glaA</name>
    <name evidence="10" type="ORF">PAECIP111891_00470</name>
</gene>
<comment type="caution">
    <text evidence="10">The sequence shown here is derived from an EMBL/GenBank/DDBJ whole genome shotgun (WGS) entry which is preliminary data.</text>
</comment>
<comment type="catalytic activity">
    <reaction evidence="1">
        <text>Hydrolysis of terminal, non-reducing alpha-D-galactose residues in alpha-D-galactosides, including galactose oligosaccharides, galactomannans and galactolipids.</text>
        <dbReference type="EC" id="3.2.1.22"/>
    </reaction>
</comment>
<dbReference type="GO" id="GO:0016798">
    <property type="term" value="F:hydrolase activity, acting on glycosyl bonds"/>
    <property type="evidence" value="ECO:0007669"/>
    <property type="project" value="UniProtKB-KW"/>
</dbReference>
<dbReference type="Pfam" id="PF23764">
    <property type="entry name" value="Beta-barrel_GLAA-B_II"/>
    <property type="match status" value="1"/>
</dbReference>
<dbReference type="InterPro" id="IPR056441">
    <property type="entry name" value="Beta-barrel_GLAA-B_II"/>
</dbReference>
<dbReference type="InterPro" id="IPR057275">
    <property type="entry name" value="Beta-barrel_GLAA-B_I"/>
</dbReference>
<proteinExistence type="predicted"/>
<accession>A0ABN8FZ15</accession>
<dbReference type="Pfam" id="PF23763">
    <property type="entry name" value="Beta-barrel_GLAA-B_I"/>
    <property type="match status" value="1"/>
</dbReference>
<keyword evidence="6 10" id="KW-0326">Glycosidase</keyword>
<evidence type="ECO:0000256" key="2">
    <source>
        <dbReference type="ARBA" id="ARBA00001271"/>
    </source>
</evidence>
<evidence type="ECO:0000313" key="10">
    <source>
        <dbReference type="EMBL" id="CAH1192981.1"/>
    </source>
</evidence>
<comment type="catalytic activity">
    <reaction evidence="2">
        <text>Hydrolysis of terminal, non-reducing branched (1-&gt;3)-alpha-D-galactosidic residues, producing free D-galactose.</text>
        <dbReference type="EC" id="3.2.1.n1"/>
    </reaction>
</comment>
<dbReference type="InterPro" id="IPR039448">
    <property type="entry name" value="Beta_helix"/>
</dbReference>
<dbReference type="EMBL" id="CAKMMW010000001">
    <property type="protein sequence ID" value="CAH1192981.1"/>
    <property type="molecule type" value="Genomic_DNA"/>
</dbReference>
<feature type="domain" description="GLAA-B beta-barrel" evidence="8">
    <location>
        <begin position="133"/>
        <end position="220"/>
    </location>
</feature>
<evidence type="ECO:0000256" key="5">
    <source>
        <dbReference type="ARBA" id="ARBA00022801"/>
    </source>
</evidence>
<evidence type="ECO:0000256" key="4">
    <source>
        <dbReference type="ARBA" id="ARBA00022737"/>
    </source>
</evidence>
<evidence type="ECO:0000259" key="8">
    <source>
        <dbReference type="Pfam" id="PF23763"/>
    </source>
</evidence>
<organism evidence="10 11">
    <name type="scientific">Paenibacillus allorhizoplanae</name>
    <dbReference type="NCBI Taxonomy" id="2905648"/>
    <lineage>
        <taxon>Bacteria</taxon>
        <taxon>Bacillati</taxon>
        <taxon>Bacillota</taxon>
        <taxon>Bacilli</taxon>
        <taxon>Bacillales</taxon>
        <taxon>Paenibacillaceae</taxon>
        <taxon>Paenibacillus</taxon>
    </lineage>
</organism>
<name>A0ABN8FZ15_9BACL</name>
<evidence type="ECO:0000256" key="3">
    <source>
        <dbReference type="ARBA" id="ARBA00022729"/>
    </source>
</evidence>